<evidence type="ECO:0000313" key="3">
    <source>
        <dbReference type="Proteomes" id="UP000232323"/>
    </source>
</evidence>
<organism evidence="2 3">
    <name type="scientific">Chlamydomonas eustigma</name>
    <dbReference type="NCBI Taxonomy" id="1157962"/>
    <lineage>
        <taxon>Eukaryota</taxon>
        <taxon>Viridiplantae</taxon>
        <taxon>Chlorophyta</taxon>
        <taxon>core chlorophytes</taxon>
        <taxon>Chlorophyceae</taxon>
        <taxon>CS clade</taxon>
        <taxon>Chlamydomonadales</taxon>
        <taxon>Chlamydomonadaceae</taxon>
        <taxon>Chlamydomonas</taxon>
    </lineage>
</organism>
<evidence type="ECO:0000256" key="1">
    <source>
        <dbReference type="SAM" id="MobiDB-lite"/>
    </source>
</evidence>
<keyword evidence="3" id="KW-1185">Reference proteome</keyword>
<dbReference type="AlphaFoldDB" id="A0A250XSZ1"/>
<dbReference type="OrthoDB" id="7696082at2759"/>
<name>A0A250XSZ1_9CHLO</name>
<comment type="caution">
    <text evidence="2">The sequence shown here is derived from an EMBL/GenBank/DDBJ whole genome shotgun (WGS) entry which is preliminary data.</text>
</comment>
<dbReference type="EMBL" id="BEGY01000239">
    <property type="protein sequence ID" value="GAX86187.1"/>
    <property type="molecule type" value="Genomic_DNA"/>
</dbReference>
<evidence type="ECO:0000313" key="2">
    <source>
        <dbReference type="EMBL" id="GAX86187.1"/>
    </source>
</evidence>
<reference evidence="2 3" key="1">
    <citation type="submission" date="2017-08" db="EMBL/GenBank/DDBJ databases">
        <title>Acidophilic green algal genome provides insights into adaptation to an acidic environment.</title>
        <authorList>
            <person name="Hirooka S."/>
            <person name="Hirose Y."/>
            <person name="Kanesaki Y."/>
            <person name="Higuchi S."/>
            <person name="Fujiwara T."/>
            <person name="Onuma R."/>
            <person name="Era A."/>
            <person name="Ohbayashi R."/>
            <person name="Uzuka A."/>
            <person name="Nozaki H."/>
            <person name="Yoshikawa H."/>
            <person name="Miyagishima S.Y."/>
        </authorList>
    </citation>
    <scope>NUCLEOTIDE SEQUENCE [LARGE SCALE GENOMIC DNA]</scope>
    <source>
        <strain evidence="2 3">NIES-2499</strain>
    </source>
</reference>
<gene>
    <name evidence="2" type="ORF">CEUSTIGMA_g13600.t1</name>
</gene>
<dbReference type="Proteomes" id="UP000232323">
    <property type="component" value="Unassembled WGS sequence"/>
</dbReference>
<protein>
    <submittedName>
        <fullName evidence="2">Uncharacterized protein</fullName>
    </submittedName>
</protein>
<feature type="region of interest" description="Disordered" evidence="1">
    <location>
        <begin position="1"/>
        <end position="44"/>
    </location>
</feature>
<accession>A0A250XSZ1</accession>
<proteinExistence type="predicted"/>
<sequence length="1018" mass="112717">MQTTGGQPTPIEQAAADDFVVDQTPETNLMGGKRKRTSTSTPPEQFEREMLEKICRDRHSTTVGVGSYWTGVGLTLEAQYRTVPTAASNSSLYFGPGQKNPTRWWIKLEPGSATCALCNNEKIKIKDSSLDSIRQHACAVGHVSNLFNARLAAKDGMKSMLESLTQDIESVLPPYNSAHRVSNTTVRSDTANLPAGERLKLMYDQLSELSSPVAAGQQGTENDVSKTAATLQRGLHEMINVMTPYAKKKDGKGALLDGHVTEPLTDGKINVTIKAAQAGASISSAWNRSLDATMDRSVRNPMLFSDDEPSGGNVLNSQQLAWPLHQGTAPEQGENFNLARAERNLGKFQITGLDNVLMPYDREEQCMWCLQDHSFLSCCCVTSNASAPNTMRNPAKRLVSRLSAKKVLLICHALKCCKASSIKLSNLTRAREEALEGCMSYDFEAEWECVLRIHQNNGRRLCPGVPCNAPKVTSVYPQGMPSHSALITAIQAPQQAHSVVNNVKHFPGAQRLLRDALYDTSTNQPHSSLPYTVTEICRKYGIFQYTCEERCLRSSFCLLSTFKFSSTSKSSGHDMCEQCEQLQHDLNPSTFVEATSIQDAAQRANFRFMSGPHLQSRLESTAKQAETATISKQRETRKVVKEKASRLALVEEIKSKLRSGDGSELVNLVQRAVDEGLMEDHAALKDILLDCFKAITGGRQTRHLSPVTLEFFVAVLQHSGQQMHDFVSKTFLGPAISTTRHIKAVTDYPCVLGLHPQFFTVAAKLINDWGLSDAPFVLSEDGSALQMRVDICSTGGDAHVFGFSGGSTIVRSVEEFKALARERTIASTLYSYTLVPLVDGAPSFPLFSFAHDNSSSTFSTQLAWDLWKYIWQELHRLNIKLIGHTHDGDRRLVNLAHQVCRYDPDGNDCDKELLGISQTSLTQRPAPIGLDHPVLPPFQIFAQNSGIDTFIYILDVVDWMHAMWRVKTQFLQPHRRLDFGGLLILPSFLQMNKEALGLSDADLDHTNKQDMRGMEKVQ</sequence>